<feature type="compositionally biased region" description="Gly residues" evidence="1">
    <location>
        <begin position="327"/>
        <end position="337"/>
    </location>
</feature>
<organism evidence="3 4">
    <name type="scientific">Plectus sambesii</name>
    <dbReference type="NCBI Taxonomy" id="2011161"/>
    <lineage>
        <taxon>Eukaryota</taxon>
        <taxon>Metazoa</taxon>
        <taxon>Ecdysozoa</taxon>
        <taxon>Nematoda</taxon>
        <taxon>Chromadorea</taxon>
        <taxon>Plectida</taxon>
        <taxon>Plectina</taxon>
        <taxon>Plectoidea</taxon>
        <taxon>Plectidae</taxon>
        <taxon>Plectus</taxon>
    </lineage>
</organism>
<dbReference type="PANTHER" id="PTHR21593">
    <property type="entry name" value="PRION-LIKE- Q/N-RICH -DOMAIN-BEARING PROTEIN PROTEIN"/>
    <property type="match status" value="1"/>
</dbReference>
<evidence type="ECO:0000256" key="2">
    <source>
        <dbReference type="SAM" id="SignalP"/>
    </source>
</evidence>
<sequence>MSSVPIFVVCFCLAALVKAQIEAGINGSKGAVGSTGSGLNGGASVVVGDGDRGSSGSGAPVIDGPDGGNGGGFGGRGFGGRRGGFGRRGGGGGLGMRRLSFFNNLEETVKQKFRDIMFDHSLSRDEKKLQLDQLAQSALTPTQLTEFKQLEAQREERMKQRREEMDTKIASLSPNVRTAAERIRALWQNGTARGGPGSWRSRLTEVDAIKAKLSDAEKKELDGLWPARQQWKAKMDEKIAAMSPNARKAAEQIRALRQNHSLEWSDKRSQIRSIKANLTEAELTELEGLRGGGFGGRRGGGRFGGRRGGWGRRGGFGRFGGFRGFGGGSEGGAGGPRGDISVANGAESVGSNGTGQSSPALPQVGGKLDELDGADIEPEGEFAA</sequence>
<name>A0A914UPD3_9BILA</name>
<feature type="compositionally biased region" description="Gly residues" evidence="1">
    <location>
        <begin position="65"/>
        <end position="89"/>
    </location>
</feature>
<dbReference type="Proteomes" id="UP000887566">
    <property type="component" value="Unplaced"/>
</dbReference>
<proteinExistence type="predicted"/>
<protein>
    <submittedName>
        <fullName evidence="4">Uncharacterized protein</fullName>
    </submittedName>
</protein>
<keyword evidence="3" id="KW-1185">Reference proteome</keyword>
<evidence type="ECO:0000313" key="4">
    <source>
        <dbReference type="WBParaSite" id="PSAMB.scaffold1133size35531.g11233.t1"/>
    </source>
</evidence>
<feature type="compositionally biased region" description="Polar residues" evidence="1">
    <location>
        <begin position="349"/>
        <end position="360"/>
    </location>
</feature>
<feature type="region of interest" description="Disordered" evidence="1">
    <location>
        <begin position="43"/>
        <end position="89"/>
    </location>
</feature>
<evidence type="ECO:0000256" key="1">
    <source>
        <dbReference type="SAM" id="MobiDB-lite"/>
    </source>
</evidence>
<dbReference type="WBParaSite" id="PSAMB.scaffold1133size35531.g11233.t1">
    <property type="protein sequence ID" value="PSAMB.scaffold1133size35531.g11233.t1"/>
    <property type="gene ID" value="PSAMB.scaffold1133size35531.g11233"/>
</dbReference>
<evidence type="ECO:0000313" key="3">
    <source>
        <dbReference type="Proteomes" id="UP000887566"/>
    </source>
</evidence>
<dbReference type="InterPro" id="IPR052823">
    <property type="entry name" value="SXP/RAL-2_related"/>
</dbReference>
<accession>A0A914UPD3</accession>
<feature type="chain" id="PRO_5037714401" evidence="2">
    <location>
        <begin position="20"/>
        <end position="384"/>
    </location>
</feature>
<dbReference type="AlphaFoldDB" id="A0A914UPD3"/>
<feature type="signal peptide" evidence="2">
    <location>
        <begin position="1"/>
        <end position="19"/>
    </location>
</feature>
<keyword evidence="2" id="KW-0732">Signal</keyword>
<reference evidence="4" key="1">
    <citation type="submission" date="2022-11" db="UniProtKB">
        <authorList>
            <consortium name="WormBaseParasite"/>
        </authorList>
    </citation>
    <scope>IDENTIFICATION</scope>
</reference>
<feature type="compositionally biased region" description="Acidic residues" evidence="1">
    <location>
        <begin position="371"/>
        <end position="384"/>
    </location>
</feature>
<feature type="region of interest" description="Disordered" evidence="1">
    <location>
        <begin position="327"/>
        <end position="384"/>
    </location>
</feature>
<dbReference type="PANTHER" id="PTHR21593:SF36">
    <property type="entry name" value="DUF148 DOMAIN-CONTAINING PROTEIN-RELATED"/>
    <property type="match status" value="1"/>
</dbReference>